<reference evidence="6" key="1">
    <citation type="submission" date="2016-05" db="EMBL/GenBank/DDBJ databases">
        <authorList>
            <person name="Lavstsen T."/>
            <person name="Jespersen J.S."/>
        </authorList>
    </citation>
    <scope>NUCLEOTIDE SEQUENCE [LARGE SCALE GENOMIC DNA]</scope>
</reference>
<proteinExistence type="inferred from homology"/>
<dbReference type="Pfam" id="PF00675">
    <property type="entry name" value="Peptidase_M16"/>
    <property type="match status" value="1"/>
</dbReference>
<evidence type="ECO:0000313" key="6">
    <source>
        <dbReference type="EMBL" id="SBT36493.1"/>
    </source>
</evidence>
<dbReference type="AlphaFoldDB" id="A0A1A8YY34"/>
<feature type="domain" description="Peptidase M16 N-terminal" evidence="3">
    <location>
        <begin position="129"/>
        <end position="276"/>
    </location>
</feature>
<dbReference type="GO" id="GO:0046872">
    <property type="term" value="F:metal ion binding"/>
    <property type="evidence" value="ECO:0007669"/>
    <property type="project" value="InterPro"/>
</dbReference>
<name>A0A1A8YY34_PLAOA</name>
<evidence type="ECO:0000256" key="2">
    <source>
        <dbReference type="ARBA" id="ARBA00007261"/>
    </source>
</evidence>
<comment type="similarity">
    <text evidence="2">Belongs to the peptidase M16 family.</text>
</comment>
<dbReference type="Proteomes" id="UP000078550">
    <property type="component" value="Unassembled WGS sequence"/>
</dbReference>
<keyword evidence="8" id="KW-1185">Reference proteome</keyword>
<dbReference type="SUPFAM" id="SSF63411">
    <property type="entry name" value="LuxS/MPP-like metallohydrolase"/>
    <property type="match status" value="2"/>
</dbReference>
<dbReference type="PANTHER" id="PTHR11851:SF49">
    <property type="entry name" value="MITOCHONDRIAL-PROCESSING PEPTIDASE SUBUNIT ALPHA"/>
    <property type="match status" value="1"/>
</dbReference>
<dbReference type="InterPro" id="IPR007863">
    <property type="entry name" value="Peptidase_M16_C"/>
</dbReference>
<dbReference type="InterPro" id="IPR011249">
    <property type="entry name" value="Metalloenz_LuxS/M16"/>
</dbReference>
<organism evidence="6 7">
    <name type="scientific">Plasmodium ovale wallikeri</name>
    <dbReference type="NCBI Taxonomy" id="864142"/>
    <lineage>
        <taxon>Eukaryota</taxon>
        <taxon>Sar</taxon>
        <taxon>Alveolata</taxon>
        <taxon>Apicomplexa</taxon>
        <taxon>Aconoidasida</taxon>
        <taxon>Haemosporida</taxon>
        <taxon>Plasmodiidae</taxon>
        <taxon>Plasmodium</taxon>
        <taxon>Plasmodium (Plasmodium)</taxon>
    </lineage>
</organism>
<evidence type="ECO:0000313" key="5">
    <source>
        <dbReference type="EMBL" id="SBT36139.1"/>
    </source>
</evidence>
<gene>
    <name evidence="5" type="ORF">POVWA1_030920</name>
    <name evidence="6" type="ORF">POVWA2_030590</name>
</gene>
<dbReference type="EMBL" id="FLRE01000117">
    <property type="protein sequence ID" value="SBT36493.1"/>
    <property type="molecule type" value="Genomic_DNA"/>
</dbReference>
<accession>A0A1A8YY34</accession>
<evidence type="ECO:0000259" key="4">
    <source>
        <dbReference type="Pfam" id="PF05193"/>
    </source>
</evidence>
<dbReference type="Gene3D" id="3.30.830.10">
    <property type="entry name" value="Metalloenzyme, LuxS/M16 peptidase-like"/>
    <property type="match status" value="2"/>
</dbReference>
<feature type="domain" description="Peptidase M16 C-terminal" evidence="4">
    <location>
        <begin position="286"/>
        <end position="469"/>
    </location>
</feature>
<evidence type="ECO:0000256" key="1">
    <source>
        <dbReference type="ARBA" id="ARBA00002123"/>
    </source>
</evidence>
<dbReference type="PANTHER" id="PTHR11851">
    <property type="entry name" value="METALLOPROTEASE"/>
    <property type="match status" value="1"/>
</dbReference>
<dbReference type="Proteomes" id="UP000078555">
    <property type="component" value="Unassembled WGS sequence"/>
</dbReference>
<dbReference type="InterPro" id="IPR050361">
    <property type="entry name" value="MPP/UQCRC_Complex"/>
</dbReference>
<evidence type="ECO:0000313" key="7">
    <source>
        <dbReference type="Proteomes" id="UP000078550"/>
    </source>
</evidence>
<dbReference type="Pfam" id="PF05193">
    <property type="entry name" value="Peptidase_M16_C"/>
    <property type="match status" value="1"/>
</dbReference>
<comment type="function">
    <text evidence="1">Substrate recognition and binding subunit of the essential mitochondrial processing protease (MPP), which cleaves the mitochondrial sequence off newly imported precursors proteins.</text>
</comment>
<sequence>MGTTAERNSPNEDNKMNMNVNKLKIALCRTNVGRKSYSSEALKSKRNPNLEKLYTGEKQDFNKVPFKKEKIEDIIKEVKFEYYYFSEGKKNKYKDIPLNVAIIKEADLPPYRPVDENLHFSVLENDLKIISTNKNSGVCSIGLYIKCGSRYEEISDKVNEQGMSVMIENMAFHSTAHLSHLRTIKSLEKIGANVSCNAFREHIVYTCECLKEYLPVVINLLIGNVLFPRFLSWEMKNNMNRLNIMRTKLFENNEMYITELLHNTAWYNNTLGNKLYVCESNIENYTSTNLRNFMLKHFSPKNMALIGVNVNHDELTKWASRAFQDYVPIPYTNIKEVNPKYTGGFISVEDKNVKKTNIAIAYETKGGWKTSDMITLTVLQTLMGGGGSFSTGGPGKGMYSRLFLNVLNNYNFIESCMAFSTQHSDTGLFGLYFTGEPTNTLDIINAMALEFHKMNKVTDEELNRAKKSLKSFMWMSLEYKSILMEDLARQIMILNRILSGKQLCDAIDAITKEDINRVVGHFLKTKPTVVVYGNINHSPHYDEICKILG</sequence>
<evidence type="ECO:0000259" key="3">
    <source>
        <dbReference type="Pfam" id="PF00675"/>
    </source>
</evidence>
<evidence type="ECO:0000313" key="8">
    <source>
        <dbReference type="Proteomes" id="UP000078555"/>
    </source>
</evidence>
<dbReference type="EMBL" id="FLRD01000090">
    <property type="protein sequence ID" value="SBT36139.1"/>
    <property type="molecule type" value="Genomic_DNA"/>
</dbReference>
<protein>
    <submittedName>
        <fullName evidence="6">Mitochondrial processing peptidase alpha subunit</fullName>
    </submittedName>
</protein>
<reference evidence="7 8" key="2">
    <citation type="submission" date="2016-05" db="EMBL/GenBank/DDBJ databases">
        <authorList>
            <person name="Naeem Raeece"/>
        </authorList>
    </citation>
    <scope>NUCLEOTIDE SEQUENCE [LARGE SCALE GENOMIC DNA]</scope>
</reference>
<dbReference type="GO" id="GO:0005739">
    <property type="term" value="C:mitochondrion"/>
    <property type="evidence" value="ECO:0007669"/>
    <property type="project" value="TreeGrafter"/>
</dbReference>
<dbReference type="InterPro" id="IPR011765">
    <property type="entry name" value="Pept_M16_N"/>
</dbReference>